<dbReference type="InterPro" id="IPR026349">
    <property type="entry name" value="CHP04255"/>
</dbReference>
<accession>A0A644WEM5</accession>
<evidence type="ECO:0008006" key="2">
    <source>
        <dbReference type="Google" id="ProtNLM"/>
    </source>
</evidence>
<dbReference type="AlphaFoldDB" id="A0A644WEM5"/>
<gene>
    <name evidence="1" type="ORF">SDC9_46994</name>
</gene>
<organism evidence="1">
    <name type="scientific">bioreactor metagenome</name>
    <dbReference type="NCBI Taxonomy" id="1076179"/>
    <lineage>
        <taxon>unclassified sequences</taxon>
        <taxon>metagenomes</taxon>
        <taxon>ecological metagenomes</taxon>
    </lineage>
</organism>
<proteinExistence type="predicted"/>
<protein>
    <recommendedName>
        <fullName evidence="2">TIGR04255 family protein</fullName>
    </recommendedName>
</protein>
<reference evidence="1" key="1">
    <citation type="submission" date="2019-08" db="EMBL/GenBank/DDBJ databases">
        <authorList>
            <person name="Kucharzyk K."/>
            <person name="Murdoch R.W."/>
            <person name="Higgins S."/>
            <person name="Loffler F."/>
        </authorList>
    </citation>
    <scope>NUCLEOTIDE SEQUENCE</scope>
</reference>
<sequence length="273" mass="31379">MATIKQELPNGPLSVVLFQMQYAPILEIDKYIPAIQDYCRKVGFPQITKMRGDMLKIGQNGEVEKTIVVQWVFASADYQRTLFIDTEKLTFQVFDLADYSFEDLLATFMQLMNKIDELVDFSLINRLGLRFINTIEEKPELTWQAAIKPEFQGCPFPDDVHWADDGLLTWALQRMVRLPEVKMTSNLLVRIYQNAAGRKYPEDIIRNPRGVIDYVSSGPLVTYADLDHFIVFQNGAKDAIVPKSKEVFIALHTVIENVFFTSLITEEAKQLWS</sequence>
<dbReference type="NCBIfam" id="TIGR04255">
    <property type="entry name" value="sporadTIGR04255"/>
    <property type="match status" value="1"/>
</dbReference>
<name>A0A644WEM5_9ZZZZ</name>
<dbReference type="EMBL" id="VSSQ01000751">
    <property type="protein sequence ID" value="MPM00764.1"/>
    <property type="molecule type" value="Genomic_DNA"/>
</dbReference>
<comment type="caution">
    <text evidence="1">The sequence shown here is derived from an EMBL/GenBank/DDBJ whole genome shotgun (WGS) entry which is preliminary data.</text>
</comment>
<evidence type="ECO:0000313" key="1">
    <source>
        <dbReference type="EMBL" id="MPM00764.1"/>
    </source>
</evidence>